<dbReference type="Gene3D" id="3.40.50.1820">
    <property type="entry name" value="alpha/beta hydrolase"/>
    <property type="match status" value="1"/>
</dbReference>
<evidence type="ECO:0000256" key="1">
    <source>
        <dbReference type="SAM" id="SignalP"/>
    </source>
</evidence>
<keyword evidence="1" id="KW-0732">Signal</keyword>
<dbReference type="GO" id="GO:0052689">
    <property type="term" value="F:carboxylic ester hydrolase activity"/>
    <property type="evidence" value="ECO:0007669"/>
    <property type="project" value="TreeGrafter"/>
</dbReference>
<evidence type="ECO:0000313" key="4">
    <source>
        <dbReference type="Proteomes" id="UP000192491"/>
    </source>
</evidence>
<organism evidence="3 4">
    <name type="scientific">Thiothrix lacustris</name>
    <dbReference type="NCBI Taxonomy" id="525917"/>
    <lineage>
        <taxon>Bacteria</taxon>
        <taxon>Pseudomonadati</taxon>
        <taxon>Pseudomonadota</taxon>
        <taxon>Gammaproteobacteria</taxon>
        <taxon>Thiotrichales</taxon>
        <taxon>Thiotrichaceae</taxon>
        <taxon>Thiothrix</taxon>
    </lineage>
</organism>
<dbReference type="STRING" id="1123401.GCA_000621325_03333"/>
<dbReference type="AlphaFoldDB" id="A0A1Y1QQ64"/>
<feature type="chain" id="PRO_5012237314" evidence="1">
    <location>
        <begin position="24"/>
        <end position="301"/>
    </location>
</feature>
<protein>
    <submittedName>
        <fullName evidence="3">Alpha/beta hydrolase</fullName>
    </submittedName>
</protein>
<dbReference type="InterPro" id="IPR022742">
    <property type="entry name" value="Hydrolase_4"/>
</dbReference>
<sequence>MNLLTRVTSTVAFSLFAALTALQAEEVTVKQGELELRADLNLAEGKTAKDGVILLLHGTLAHNKMEIMQSLSDLLKEKGYNTLNVNLSYALDKRPSEMLDCTLEHKHQHEDAVAELDTWMNWLKAQGAGKVAVLGHSRGGNQVAWYAAEKDSELLEKVIAVAPAAWDAAESAKEYAERYKKPLAGIMTEATQLAGEGKGATIMALPGFVYCENAKAAADSVVSYYNDDERKNTPSLLPKIKKPMLIVMGSADEVVADLPAKLENVKQDNLTVETVDGADHFFMDLYADELADKVATFVDWK</sequence>
<accession>A0A1Y1QQ64</accession>
<comment type="caution">
    <text evidence="3">The sequence shown here is derived from an EMBL/GenBank/DDBJ whole genome shotgun (WGS) entry which is preliminary data.</text>
</comment>
<feature type="domain" description="Serine aminopeptidase S33" evidence="2">
    <location>
        <begin position="49"/>
        <end position="280"/>
    </location>
</feature>
<dbReference type="PANTHER" id="PTHR43265">
    <property type="entry name" value="ESTERASE ESTD"/>
    <property type="match status" value="1"/>
</dbReference>
<dbReference type="Pfam" id="PF12146">
    <property type="entry name" value="Hydrolase_4"/>
    <property type="match status" value="1"/>
</dbReference>
<dbReference type="PANTHER" id="PTHR43265:SF1">
    <property type="entry name" value="ESTERASE ESTD"/>
    <property type="match status" value="1"/>
</dbReference>
<keyword evidence="3" id="KW-0378">Hydrolase</keyword>
<name>A0A1Y1QQ64_9GAMM</name>
<reference evidence="3 4" key="1">
    <citation type="submission" date="2017-01" db="EMBL/GenBank/DDBJ databases">
        <title>Novel large sulfur bacteria in the metagenomes of groundwater-fed chemosynthetic microbial mats in the Lake Huron basin.</title>
        <authorList>
            <person name="Sharrar A.M."/>
            <person name="Flood B.E."/>
            <person name="Bailey J.V."/>
            <person name="Jones D.S."/>
            <person name="Biddanda B."/>
            <person name="Ruberg S.A."/>
            <person name="Marcus D.N."/>
            <person name="Dick G.J."/>
        </authorList>
    </citation>
    <scope>NUCLEOTIDE SEQUENCE [LARGE SCALE GENOMIC DNA]</scope>
    <source>
        <strain evidence="3">A8</strain>
    </source>
</reference>
<gene>
    <name evidence="3" type="ORF">BWK73_19015</name>
</gene>
<dbReference type="SUPFAM" id="SSF53474">
    <property type="entry name" value="alpha/beta-Hydrolases"/>
    <property type="match status" value="1"/>
</dbReference>
<feature type="signal peptide" evidence="1">
    <location>
        <begin position="1"/>
        <end position="23"/>
    </location>
</feature>
<proteinExistence type="predicted"/>
<dbReference type="InterPro" id="IPR053145">
    <property type="entry name" value="AB_hydrolase_Est10"/>
</dbReference>
<evidence type="ECO:0000313" key="3">
    <source>
        <dbReference type="EMBL" id="OQX10912.1"/>
    </source>
</evidence>
<dbReference type="Proteomes" id="UP000192491">
    <property type="component" value="Unassembled WGS sequence"/>
</dbReference>
<dbReference type="InterPro" id="IPR029058">
    <property type="entry name" value="AB_hydrolase_fold"/>
</dbReference>
<evidence type="ECO:0000259" key="2">
    <source>
        <dbReference type="Pfam" id="PF12146"/>
    </source>
</evidence>
<dbReference type="EMBL" id="MTEJ01000101">
    <property type="protein sequence ID" value="OQX10912.1"/>
    <property type="molecule type" value="Genomic_DNA"/>
</dbReference>